<feature type="region of interest" description="Disordered" evidence="5">
    <location>
        <begin position="889"/>
        <end position="929"/>
    </location>
</feature>
<comment type="subcellular location">
    <subcellularLocation>
        <location evidence="1">Cytoplasm</location>
        <location evidence="1">Cytoskeleton</location>
        <location evidence="1">Microtubule organizing center</location>
    </subcellularLocation>
</comment>
<keyword evidence="3" id="KW-0206">Cytoskeleton</keyword>
<feature type="compositionally biased region" description="Acidic residues" evidence="5">
    <location>
        <begin position="916"/>
        <end position="929"/>
    </location>
</feature>
<evidence type="ECO:0000259" key="6">
    <source>
        <dbReference type="Pfam" id="PF06657"/>
    </source>
</evidence>
<feature type="compositionally biased region" description="Polar residues" evidence="5">
    <location>
        <begin position="792"/>
        <end position="803"/>
    </location>
</feature>
<evidence type="ECO:0000256" key="4">
    <source>
        <dbReference type="SAM" id="Coils"/>
    </source>
</evidence>
<dbReference type="PANTHER" id="PTHR19336:SF9">
    <property type="entry name" value="SPINDLE POLE BODY PROTEIN PPC89"/>
    <property type="match status" value="1"/>
</dbReference>
<feature type="region of interest" description="Disordered" evidence="5">
    <location>
        <begin position="828"/>
        <end position="858"/>
    </location>
</feature>
<feature type="compositionally biased region" description="Polar residues" evidence="5">
    <location>
        <begin position="729"/>
        <end position="744"/>
    </location>
</feature>
<dbReference type="AlphaFoldDB" id="A0A0J9X474"/>
<feature type="domain" description="Cep57 centrosome microtubule-binding" evidence="6">
    <location>
        <begin position="1014"/>
        <end position="1090"/>
    </location>
</feature>
<feature type="compositionally biased region" description="Polar residues" evidence="5">
    <location>
        <begin position="554"/>
        <end position="592"/>
    </location>
</feature>
<organism evidence="7 8">
    <name type="scientific">Geotrichum candidum</name>
    <name type="common">Oospora lactis</name>
    <name type="synonym">Dipodascus geotrichum</name>
    <dbReference type="NCBI Taxonomy" id="1173061"/>
    <lineage>
        <taxon>Eukaryota</taxon>
        <taxon>Fungi</taxon>
        <taxon>Dikarya</taxon>
        <taxon>Ascomycota</taxon>
        <taxon>Saccharomycotina</taxon>
        <taxon>Dipodascomycetes</taxon>
        <taxon>Dipodascales</taxon>
        <taxon>Dipodascaceae</taxon>
        <taxon>Geotrichum</taxon>
    </lineage>
</organism>
<evidence type="ECO:0000256" key="1">
    <source>
        <dbReference type="ARBA" id="ARBA00004267"/>
    </source>
</evidence>
<dbReference type="InterPro" id="IPR024957">
    <property type="entry name" value="Cep57_MT-bd_dom"/>
</dbReference>
<feature type="compositionally biased region" description="Polar residues" evidence="5">
    <location>
        <begin position="605"/>
        <end position="643"/>
    </location>
</feature>
<evidence type="ECO:0000256" key="2">
    <source>
        <dbReference type="ARBA" id="ARBA00022490"/>
    </source>
</evidence>
<feature type="region of interest" description="Disordered" evidence="5">
    <location>
        <begin position="456"/>
        <end position="643"/>
    </location>
</feature>
<dbReference type="Proteomes" id="UP000242525">
    <property type="component" value="Unassembled WGS sequence"/>
</dbReference>
<dbReference type="GO" id="GO:0005815">
    <property type="term" value="C:microtubule organizing center"/>
    <property type="evidence" value="ECO:0007669"/>
    <property type="project" value="UniProtKB-SubCell"/>
</dbReference>
<dbReference type="InterPro" id="IPR051756">
    <property type="entry name" value="Centrosomal_MT-associated"/>
</dbReference>
<feature type="compositionally biased region" description="Low complexity" evidence="5">
    <location>
        <begin position="593"/>
        <end position="604"/>
    </location>
</feature>
<accession>A0A0J9X474</accession>
<protein>
    <recommendedName>
        <fullName evidence="6">Cep57 centrosome microtubule-binding domain-containing protein</fullName>
    </recommendedName>
</protein>
<feature type="region of interest" description="Disordered" evidence="5">
    <location>
        <begin position="663"/>
        <end position="803"/>
    </location>
</feature>
<keyword evidence="8" id="KW-1185">Reference proteome</keyword>
<evidence type="ECO:0000256" key="5">
    <source>
        <dbReference type="SAM" id="MobiDB-lite"/>
    </source>
</evidence>
<feature type="coiled-coil region" evidence="4">
    <location>
        <begin position="400"/>
        <end position="455"/>
    </location>
</feature>
<reference evidence="7" key="1">
    <citation type="submission" date="2014-03" db="EMBL/GenBank/DDBJ databases">
        <authorList>
            <person name="Casaregola S."/>
        </authorList>
    </citation>
    <scope>NUCLEOTIDE SEQUENCE [LARGE SCALE GENOMIC DNA]</scope>
    <source>
        <strain evidence="7">CLIB 918</strain>
    </source>
</reference>
<feature type="compositionally biased region" description="Polar residues" evidence="5">
    <location>
        <begin position="509"/>
        <end position="522"/>
    </location>
</feature>
<feature type="coiled-coil region" evidence="4">
    <location>
        <begin position="308"/>
        <end position="356"/>
    </location>
</feature>
<comment type="caution">
    <text evidence="7">The sequence shown here is derived from an EMBL/GenBank/DDBJ whole genome shotgun (WGS) entry which is preliminary data.</text>
</comment>
<dbReference type="PANTHER" id="PTHR19336">
    <property type="entry name" value="UNCHARACTERIZED DUF1167"/>
    <property type="match status" value="1"/>
</dbReference>
<feature type="region of interest" description="Disordered" evidence="5">
    <location>
        <begin position="983"/>
        <end position="1023"/>
    </location>
</feature>
<dbReference type="Pfam" id="PF06657">
    <property type="entry name" value="Cep57_MT_bd"/>
    <property type="match status" value="1"/>
</dbReference>
<evidence type="ECO:0000313" key="7">
    <source>
        <dbReference type="EMBL" id="CDO51927.1"/>
    </source>
</evidence>
<feature type="compositionally biased region" description="Low complexity" evidence="5">
    <location>
        <begin position="762"/>
        <end position="775"/>
    </location>
</feature>
<feature type="compositionally biased region" description="Polar residues" evidence="5">
    <location>
        <begin position="463"/>
        <end position="489"/>
    </location>
</feature>
<name>A0A0J9X474_GEOCN</name>
<keyword evidence="4" id="KW-0175">Coiled coil</keyword>
<feature type="region of interest" description="Disordered" evidence="5">
    <location>
        <begin position="193"/>
        <end position="217"/>
    </location>
</feature>
<evidence type="ECO:0000313" key="8">
    <source>
        <dbReference type="Proteomes" id="UP000242525"/>
    </source>
</evidence>
<evidence type="ECO:0000256" key="3">
    <source>
        <dbReference type="ARBA" id="ARBA00023212"/>
    </source>
</evidence>
<feature type="compositionally biased region" description="Polar residues" evidence="5">
    <location>
        <begin position="663"/>
        <end position="713"/>
    </location>
</feature>
<proteinExistence type="predicted"/>
<keyword evidence="2" id="KW-0963">Cytoplasm</keyword>
<dbReference type="STRING" id="1173061.A0A0J9X474"/>
<sequence>MQNSSYNFEDFDISDASVSIPKFGANRANNDATSTPYPTRKSNNFVIRSPITGYGLGKFGKESNSAFDSRLDGVDFAISESDNQKFVPGRDINRPTNILSPQVTSSEMKRHFNDFSSAFPNNNNINNFENKNFGDEFSFDRSIEVGRSNKPNFYGDNKLFSFSNNSPQKIPGSLHQGNSPLPFEKRYPFYRRSDSNHEKVTSSSSSPKEPKISTKNFKIPKGYGDDASFFESLGLKNPLSKGTDYDKKKSGAKTTVDPISLPDISGLSSIFSSEESARNKGHKKENTQHKVLKNFPLDSDEKALFSALSNFQASITKLEEEKRKAYLELERMRDDQQLLKDDYKKLRQELVNARQQIDYDSRVATQLEQKARKYKSMAASLKDYSKSLEDSMKNGTPQDVFELRQRLESMSSKYMALNEENDSVLRMLSDRDYDLAQRRTEIRNLQTEVSRLKNELATGGFKSGNNYTDNNNENPFNRPISSSNRQYATSRRPVSRIPSGYNPAPFTAPGNNPEYQPYNTNPPAEASKPNVQFMNPGFGPQQQQQPHYTAQQGINEQFNNNEFPAGSSHYNANSINGNNPFSNQAAGNGQYPNNNFINNDQTNNPAFNGNGQYNTADPQHQQAGFNNPLSGTFNPLGNNAQVNQHSATNPFVSQTANAQSANFSNGVNQFNGPPAQPVNNQFNSQQTGNNNFPASGGQANQFPHQSQPLSTGTDRPHGGLTDPNGNFGGTKSNNVSASGIQMQSAPLFGNQIPPNNTVNMSNNNNQPQQQQQQQQAFVSAPPTQPFDHVQPRESSPSRPSVQNQENLTNLASQLLDLLSAKIIEKGGNGAAPEAAKGASMESNNSVPESNPAGRLASTETVHKDEIEIIREKLEELLKLHKDKVFGASAAMKKKKQQRPRQVLVEEVPDTELTTSSEEEDDINSSYEEDETDADFATAATKRKVNKKVNTKVKPVRIMDRLKSLERTKRECKDCQLDNATPHHLHTHVSRPHSFPMGGSRHNRDDDVQSWTEVPTPRPSAGAEESVRMIVEHMIDEFNHLKTLYADAIQDYNGRNPALGQTKRHAIAQRLKKLVDDMESKADQIYAMCDVAAATNIDIPETITAAGQPRGTDGGVASDTELMGRYKWID</sequence>
<feature type="compositionally biased region" description="Polar residues" evidence="5">
    <location>
        <begin position="752"/>
        <end position="761"/>
    </location>
</feature>
<feature type="compositionally biased region" description="Low complexity" evidence="5">
    <location>
        <begin position="536"/>
        <end position="553"/>
    </location>
</feature>
<dbReference type="OrthoDB" id="76453at2759"/>
<dbReference type="GO" id="GO:0008017">
    <property type="term" value="F:microtubule binding"/>
    <property type="evidence" value="ECO:0007669"/>
    <property type="project" value="InterPro"/>
</dbReference>
<gene>
    <name evidence="7" type="ORF">BN980_GECA02s03156g</name>
</gene>
<dbReference type="EMBL" id="CCBN010000002">
    <property type="protein sequence ID" value="CDO51927.1"/>
    <property type="molecule type" value="Genomic_DNA"/>
</dbReference>